<keyword evidence="5" id="KW-1185">Reference proteome</keyword>
<dbReference type="InterPro" id="IPR004875">
    <property type="entry name" value="DDE_SF_endonuclease_dom"/>
</dbReference>
<evidence type="ECO:0000313" key="5">
    <source>
        <dbReference type="Proteomes" id="UP000499080"/>
    </source>
</evidence>
<name>A0A4Y2FKH6_ARAVE</name>
<dbReference type="Pfam" id="PF03221">
    <property type="entry name" value="HTH_Tnp_Tc5"/>
    <property type="match status" value="1"/>
</dbReference>
<protein>
    <submittedName>
        <fullName evidence="4">Tigger transposable element-derived protein 1</fullName>
    </submittedName>
</protein>
<evidence type="ECO:0000259" key="3">
    <source>
        <dbReference type="PROSITE" id="PS51253"/>
    </source>
</evidence>
<comment type="caution">
    <text evidence="4">The sequence shown here is derived from an EMBL/GenBank/DDBJ whole genome shotgun (WGS) entry which is preliminary data.</text>
</comment>
<organism evidence="4 5">
    <name type="scientific">Araneus ventricosus</name>
    <name type="common">Orbweaver spider</name>
    <name type="synonym">Epeira ventricosa</name>
    <dbReference type="NCBI Taxonomy" id="182803"/>
    <lineage>
        <taxon>Eukaryota</taxon>
        <taxon>Metazoa</taxon>
        <taxon>Ecdysozoa</taxon>
        <taxon>Arthropoda</taxon>
        <taxon>Chelicerata</taxon>
        <taxon>Arachnida</taxon>
        <taxon>Araneae</taxon>
        <taxon>Araneomorphae</taxon>
        <taxon>Entelegynae</taxon>
        <taxon>Araneoidea</taxon>
        <taxon>Araneidae</taxon>
        <taxon>Araneus</taxon>
    </lineage>
</organism>
<reference evidence="4 5" key="1">
    <citation type="journal article" date="2019" name="Sci. Rep.">
        <title>Orb-weaving spider Araneus ventricosus genome elucidates the spidroin gene catalogue.</title>
        <authorList>
            <person name="Kono N."/>
            <person name="Nakamura H."/>
            <person name="Ohtoshi R."/>
            <person name="Moran D.A.P."/>
            <person name="Shinohara A."/>
            <person name="Yoshida Y."/>
            <person name="Fujiwara M."/>
            <person name="Mori M."/>
            <person name="Tomita M."/>
            <person name="Arakawa K."/>
        </authorList>
    </citation>
    <scope>NUCLEOTIDE SEQUENCE [LARGE SCALE GENOMIC DNA]</scope>
</reference>
<dbReference type="Gene3D" id="1.10.10.60">
    <property type="entry name" value="Homeodomain-like"/>
    <property type="match status" value="1"/>
</dbReference>
<dbReference type="InterPro" id="IPR050863">
    <property type="entry name" value="CenT-Element_Derived"/>
</dbReference>
<proteinExistence type="predicted"/>
<dbReference type="InterPro" id="IPR006600">
    <property type="entry name" value="HTH_CenpB_DNA-bd_dom"/>
</dbReference>
<dbReference type="GO" id="GO:0003677">
    <property type="term" value="F:DNA binding"/>
    <property type="evidence" value="ECO:0007669"/>
    <property type="project" value="UniProtKB-KW"/>
</dbReference>
<dbReference type="PANTHER" id="PTHR19303:SF27">
    <property type="entry name" value="HTH CENPB-TYPE DOMAIN-CONTAINING PROTEIN"/>
    <property type="match status" value="1"/>
</dbReference>
<accession>A0A4Y2FKH6</accession>
<gene>
    <name evidence="4" type="primary">TIGD1_92</name>
    <name evidence="4" type="ORF">AVEN_137550_1</name>
</gene>
<dbReference type="Pfam" id="PF03184">
    <property type="entry name" value="DDE_1"/>
    <property type="match status" value="1"/>
</dbReference>
<keyword evidence="2" id="KW-0238">DNA-binding</keyword>
<feature type="domain" description="HTH CENPB-type" evidence="3">
    <location>
        <begin position="33"/>
        <end position="116"/>
    </location>
</feature>
<sequence length="509" mass="58977">MARQYRRSTSTICTVLKQKESIKGITPAKGVTIISKLRSSLQGKMEKLLMVWVTEKQLKDDTLTQGIICEKSRAIYGDLLNQIPRTSTDEASEDSFKASRGWFDNFRKRTGIHSVVRHGEAASSDVKAAEDYLKTFSELIEANGYVPQQVFNCDETGLFWKKMPNRTYITAEEKIMPGHKPMKDRLTLALCANASGDCKIKPLLVYHSENTRAFKSHKIFKEKLQVMWRANPKALVTRQFFVQWVNLVFGPSVKKYLQENNLPMQALLVLDNAPAHPQNLEDDILEEFKFIKVLYLILQPMDQQVISNFKKYTKHLFRRCFEVTENTNLTLREYWKEHFNIVVCLRMIDQAWLSVTTRTLTYAWKRLWPESVAERTFEGFEPEVPVEEIVSLGKSMGLVIDERDVNELVEEHSQELTTEDLQELQSQQHSGVLQEIGFEEESEVEDTISINEIKEILGMWERVSQFVEKKHPEKVATGRASELFNDIFLTHFRSILQGRKKQTSLDSFF</sequence>
<dbReference type="GO" id="GO:0005634">
    <property type="term" value="C:nucleus"/>
    <property type="evidence" value="ECO:0007669"/>
    <property type="project" value="UniProtKB-SubCell"/>
</dbReference>
<dbReference type="PROSITE" id="PS51253">
    <property type="entry name" value="HTH_CENPB"/>
    <property type="match status" value="1"/>
</dbReference>
<comment type="subcellular location">
    <subcellularLocation>
        <location evidence="1">Nucleus</location>
    </subcellularLocation>
</comment>
<dbReference type="OrthoDB" id="125347at2759"/>
<dbReference type="Proteomes" id="UP000499080">
    <property type="component" value="Unassembled WGS sequence"/>
</dbReference>
<dbReference type="PANTHER" id="PTHR19303">
    <property type="entry name" value="TRANSPOSON"/>
    <property type="match status" value="1"/>
</dbReference>
<evidence type="ECO:0000256" key="1">
    <source>
        <dbReference type="ARBA" id="ARBA00004123"/>
    </source>
</evidence>
<dbReference type="AlphaFoldDB" id="A0A4Y2FKH6"/>
<dbReference type="SUPFAM" id="SSF46689">
    <property type="entry name" value="Homeodomain-like"/>
    <property type="match status" value="1"/>
</dbReference>
<dbReference type="SMART" id="SM00674">
    <property type="entry name" value="CENPB"/>
    <property type="match status" value="1"/>
</dbReference>
<evidence type="ECO:0000313" key="4">
    <source>
        <dbReference type="EMBL" id="GBM42002.1"/>
    </source>
</evidence>
<dbReference type="InterPro" id="IPR009057">
    <property type="entry name" value="Homeodomain-like_sf"/>
</dbReference>
<evidence type="ECO:0000256" key="2">
    <source>
        <dbReference type="ARBA" id="ARBA00023125"/>
    </source>
</evidence>
<dbReference type="EMBL" id="BGPR01000982">
    <property type="protein sequence ID" value="GBM42002.1"/>
    <property type="molecule type" value="Genomic_DNA"/>
</dbReference>